<proteinExistence type="predicted"/>
<accession>A0ABM7RR72</accession>
<feature type="transmembrane region" description="Helical" evidence="1">
    <location>
        <begin position="63"/>
        <end position="86"/>
    </location>
</feature>
<reference evidence="2 3" key="1">
    <citation type="submission" date="2016-04" db="EMBL/GenBank/DDBJ databases">
        <title>Complete genome sequence of Pseudomonas sp. LAB-08 isolated from TCE contaminated aquifer soil.</title>
        <authorList>
            <person name="Dohra H."/>
            <person name="Suzuki K."/>
            <person name="Fatma A."/>
            <person name="Inuzuka Y."/>
            <person name="Honjo M."/>
            <person name="Tashiro Y."/>
            <person name="Futamata H."/>
        </authorList>
    </citation>
    <scope>NUCLEOTIDE SEQUENCE [LARGE SCALE GENOMIC DNA]</scope>
    <source>
        <strain evidence="2 3">LAB-08</strain>
    </source>
</reference>
<name>A0ABM7RR72_9PSED</name>
<gene>
    <name evidence="2" type="ORF">LAB08_R25940</name>
</gene>
<keyword evidence="1" id="KW-1133">Transmembrane helix</keyword>
<organism evidence="2 3">
    <name type="scientific">Pseudomonas izuensis</name>
    <dbReference type="NCBI Taxonomy" id="2684212"/>
    <lineage>
        <taxon>Bacteria</taxon>
        <taxon>Pseudomonadati</taxon>
        <taxon>Pseudomonadota</taxon>
        <taxon>Gammaproteobacteria</taxon>
        <taxon>Pseudomonadales</taxon>
        <taxon>Pseudomonadaceae</taxon>
        <taxon>Pseudomonas</taxon>
    </lineage>
</organism>
<evidence type="ECO:0000313" key="2">
    <source>
        <dbReference type="EMBL" id="BCX67955.1"/>
    </source>
</evidence>
<dbReference type="RefSeq" id="WP_096511823.1">
    <property type="nucleotide sequence ID" value="NZ_AP017423.2"/>
</dbReference>
<feature type="transmembrane region" description="Helical" evidence="1">
    <location>
        <begin position="35"/>
        <end position="57"/>
    </location>
</feature>
<keyword evidence="1" id="KW-0472">Membrane</keyword>
<sequence length="169" mass="18643">MVKNLFSTAEDYRHYAQKKSNAHYRMSEKAKSKHNFLGIPVAASTTIVGTTIFTTLNSTSQNLYVQIGIGLLSLSAAVLAALQTFFNFGDVATQHKQAAASYEAVRHELDIFLLRHGALCEDEPLDAPLKELREIAAELDDIVKKAPSVPDSVYDSAQTRVATRPIHRL</sequence>
<dbReference type="Proteomes" id="UP000218595">
    <property type="component" value="Chromosome"/>
</dbReference>
<evidence type="ECO:0000313" key="3">
    <source>
        <dbReference type="Proteomes" id="UP000218595"/>
    </source>
</evidence>
<dbReference type="EMBL" id="AP017423">
    <property type="protein sequence ID" value="BCX67955.1"/>
    <property type="molecule type" value="Genomic_DNA"/>
</dbReference>
<protein>
    <submittedName>
        <fullName evidence="2">DUF4231 domain-containing protein</fullName>
    </submittedName>
</protein>
<keyword evidence="3" id="KW-1185">Reference proteome</keyword>
<evidence type="ECO:0000256" key="1">
    <source>
        <dbReference type="SAM" id="Phobius"/>
    </source>
</evidence>
<keyword evidence="1" id="KW-0812">Transmembrane</keyword>
<dbReference type="NCBIfam" id="NF033632">
    <property type="entry name" value="SLATT_4"/>
    <property type="match status" value="1"/>
</dbReference>